<organism evidence="1 2">
    <name type="scientific">Methylobacterium isbiliense</name>
    <dbReference type="NCBI Taxonomy" id="315478"/>
    <lineage>
        <taxon>Bacteria</taxon>
        <taxon>Pseudomonadati</taxon>
        <taxon>Pseudomonadota</taxon>
        <taxon>Alphaproteobacteria</taxon>
        <taxon>Hyphomicrobiales</taxon>
        <taxon>Methylobacteriaceae</taxon>
        <taxon>Methylobacterium</taxon>
    </lineage>
</organism>
<comment type="caution">
    <text evidence="1">The sequence shown here is derived from an EMBL/GenBank/DDBJ whole genome shotgun (WGS) entry which is preliminary data.</text>
</comment>
<protein>
    <submittedName>
        <fullName evidence="1">Uncharacterized protein</fullName>
    </submittedName>
</protein>
<reference evidence="1" key="1">
    <citation type="journal article" date="2021" name="Front. Microbiol.">
        <title>Comprehensive Comparative Genomics and Phenotyping of Methylobacterium Species.</title>
        <authorList>
            <person name="Alessa O."/>
            <person name="Ogura Y."/>
            <person name="Fujitani Y."/>
            <person name="Takami H."/>
            <person name="Hayashi T."/>
            <person name="Sahin N."/>
            <person name="Tani A."/>
        </authorList>
    </citation>
    <scope>NUCLEOTIDE SEQUENCE</scope>
    <source>
        <strain evidence="1">DSM 17168</strain>
    </source>
</reference>
<gene>
    <name evidence="1" type="ORF">GMJLKIPL_1163</name>
</gene>
<name>A0ABQ4SA38_9HYPH</name>
<reference evidence="1" key="2">
    <citation type="submission" date="2021-08" db="EMBL/GenBank/DDBJ databases">
        <authorList>
            <person name="Tani A."/>
            <person name="Ola A."/>
            <person name="Ogura Y."/>
            <person name="Katsura K."/>
            <person name="Hayashi T."/>
        </authorList>
    </citation>
    <scope>NUCLEOTIDE SEQUENCE</scope>
    <source>
        <strain evidence="1">DSM 17168</strain>
    </source>
</reference>
<sequence length="75" mass="7855">MPEVLRIETGTFAIVEDGLWWPGIYDSAKAALRATGFREGALSQLQQRKNAETAGRPGVITAEDLDALAGAAPGG</sequence>
<dbReference type="RefSeq" id="WP_238234132.1">
    <property type="nucleotide sequence ID" value="NZ_BPQQ01000011.1"/>
</dbReference>
<keyword evidence="2" id="KW-1185">Reference proteome</keyword>
<accession>A0ABQ4SA38</accession>
<evidence type="ECO:0000313" key="1">
    <source>
        <dbReference type="EMBL" id="GJD99247.1"/>
    </source>
</evidence>
<proteinExistence type="predicted"/>
<evidence type="ECO:0000313" key="2">
    <source>
        <dbReference type="Proteomes" id="UP001055153"/>
    </source>
</evidence>
<dbReference type="Proteomes" id="UP001055153">
    <property type="component" value="Unassembled WGS sequence"/>
</dbReference>
<dbReference type="EMBL" id="BPQQ01000011">
    <property type="protein sequence ID" value="GJD99247.1"/>
    <property type="molecule type" value="Genomic_DNA"/>
</dbReference>